<dbReference type="Gene3D" id="3.90.190.10">
    <property type="entry name" value="Protein tyrosine phosphatase superfamily"/>
    <property type="match status" value="1"/>
</dbReference>
<keyword evidence="6" id="KW-1114">Inhibition of host interferon signaling pathway by virus</keyword>
<keyword evidence="16" id="KW-1185">Reference proteome</keyword>
<dbReference type="GO" id="GO:0033550">
    <property type="term" value="F:MAP kinase tyrosine phosphatase activity"/>
    <property type="evidence" value="ECO:0007669"/>
    <property type="project" value="TreeGrafter"/>
</dbReference>
<feature type="domain" description="Tyrosine-protein phosphatase" evidence="13">
    <location>
        <begin position="25"/>
        <end position="171"/>
    </location>
</feature>
<dbReference type="KEGG" id="vg:28340402"/>
<keyword evidence="5" id="KW-0378">Hydrolase</keyword>
<evidence type="ECO:0000256" key="5">
    <source>
        <dbReference type="ARBA" id="ARBA00022801"/>
    </source>
</evidence>
<dbReference type="PROSITE" id="PS50054">
    <property type="entry name" value="TYR_PHOSPHATASE_DUAL"/>
    <property type="match status" value="1"/>
</dbReference>
<keyword evidence="11" id="KW-0899">Viral immunoevasion</keyword>
<gene>
    <name evidence="15" type="ORF">PTPV-Aus-075</name>
</gene>
<evidence type="ECO:0000256" key="10">
    <source>
        <dbReference type="ARBA" id="ARBA00023258"/>
    </source>
</evidence>
<evidence type="ECO:0000256" key="12">
    <source>
        <dbReference type="ARBA" id="ARBA00047339"/>
    </source>
</evidence>
<dbReference type="InterPro" id="IPR000340">
    <property type="entry name" value="Dual-sp_phosphatase_cat-dom"/>
</dbReference>
<feature type="domain" description="Tyrosine specific protein phosphatases" evidence="14">
    <location>
        <begin position="85"/>
        <end position="160"/>
    </location>
</feature>
<name>A0A1B1MRK0_9POXV</name>
<keyword evidence="7" id="KW-0904">Protein phosphatase</keyword>
<dbReference type="SMART" id="SM00404">
    <property type="entry name" value="PTPc_motif"/>
    <property type="match status" value="1"/>
</dbReference>
<dbReference type="PANTHER" id="PTHR10159:SF519">
    <property type="entry name" value="DUAL SPECIFICITY PROTEIN PHOSPHATASE MPK3"/>
    <property type="match status" value="1"/>
</dbReference>
<dbReference type="PANTHER" id="PTHR10159">
    <property type="entry name" value="DUAL SPECIFICITY PROTEIN PHOSPHATASE"/>
    <property type="match status" value="1"/>
</dbReference>
<dbReference type="GeneID" id="28340402"/>
<dbReference type="GO" id="GO:0052170">
    <property type="term" value="P:symbiont-mediated suppression of host innate immune response"/>
    <property type="evidence" value="ECO:0007669"/>
    <property type="project" value="UniProtKB-KW"/>
</dbReference>
<evidence type="ECO:0000259" key="13">
    <source>
        <dbReference type="PROSITE" id="PS50054"/>
    </source>
</evidence>
<keyword evidence="9" id="KW-1035">Host cytoplasm</keyword>
<dbReference type="InterPro" id="IPR029021">
    <property type="entry name" value="Prot-tyrosine_phosphatase-like"/>
</dbReference>
<dbReference type="SUPFAM" id="SSF52799">
    <property type="entry name" value="(Phosphotyrosine protein) phosphatases II"/>
    <property type="match status" value="1"/>
</dbReference>
<evidence type="ECO:0000256" key="11">
    <source>
        <dbReference type="ARBA" id="ARBA00023280"/>
    </source>
</evidence>
<proteinExistence type="predicted"/>
<comment type="catalytic activity">
    <reaction evidence="12">
        <text>O-phospho-L-seryl-[protein] + H2O = L-seryl-[protein] + phosphate</text>
        <dbReference type="Rhea" id="RHEA:20629"/>
        <dbReference type="Rhea" id="RHEA-COMP:9863"/>
        <dbReference type="Rhea" id="RHEA-COMP:11604"/>
        <dbReference type="ChEBI" id="CHEBI:15377"/>
        <dbReference type="ChEBI" id="CHEBI:29999"/>
        <dbReference type="ChEBI" id="CHEBI:43474"/>
        <dbReference type="ChEBI" id="CHEBI:83421"/>
    </reaction>
</comment>
<dbReference type="GO" id="GO:0039563">
    <property type="term" value="P:symbiont-mediated suppression of host JAK-STAT cascade via inhibition of STAT1 activity"/>
    <property type="evidence" value="ECO:0007669"/>
    <property type="project" value="UniProtKB-KW"/>
</dbReference>
<dbReference type="InterPro" id="IPR003595">
    <property type="entry name" value="Tyr_Pase_cat"/>
</dbReference>
<evidence type="ECO:0000256" key="1">
    <source>
        <dbReference type="ARBA" id="ARBA00004192"/>
    </source>
</evidence>
<dbReference type="InterPro" id="IPR016130">
    <property type="entry name" value="Tyr_Pase_AS"/>
</dbReference>
<dbReference type="Pfam" id="PF00782">
    <property type="entry name" value="DSPc"/>
    <property type="match status" value="1"/>
</dbReference>
<dbReference type="EMBL" id="KU980965">
    <property type="protein sequence ID" value="ANS71159.1"/>
    <property type="molecule type" value="Genomic_DNA"/>
</dbReference>
<comment type="subunit">
    <text evidence="2">Homodimer.</text>
</comment>
<evidence type="ECO:0000256" key="6">
    <source>
        <dbReference type="ARBA" id="ARBA00022830"/>
    </source>
</evidence>
<dbReference type="InterPro" id="IPR020422">
    <property type="entry name" value="TYR_PHOSPHATASE_DUAL_dom"/>
</dbReference>
<evidence type="ECO:0000259" key="14">
    <source>
        <dbReference type="PROSITE" id="PS50056"/>
    </source>
</evidence>
<dbReference type="Proteomes" id="UP000203626">
    <property type="component" value="Segment"/>
</dbReference>
<evidence type="ECO:0000256" key="2">
    <source>
        <dbReference type="ARBA" id="ARBA00011738"/>
    </source>
</evidence>
<dbReference type="PROSITE" id="PS00383">
    <property type="entry name" value="TYR_PHOSPHATASE_1"/>
    <property type="match status" value="1"/>
</dbReference>
<comment type="subcellular location">
    <subcellularLocation>
        <location evidence="1">Host cytoplasm</location>
    </subcellularLocation>
</comment>
<dbReference type="GO" id="GO:0017017">
    <property type="term" value="F:MAP kinase tyrosine/serine/threonine phosphatase activity"/>
    <property type="evidence" value="ECO:0007669"/>
    <property type="project" value="TreeGrafter"/>
</dbReference>
<dbReference type="GO" id="GO:0030430">
    <property type="term" value="C:host cell cytoplasm"/>
    <property type="evidence" value="ECO:0007669"/>
    <property type="project" value="UniProtKB-SubCell"/>
</dbReference>
<dbReference type="OrthoDB" id="12612at10239"/>
<keyword evidence="8" id="KW-1105">Inhibition of host STAT1 by virus</keyword>
<evidence type="ECO:0000256" key="8">
    <source>
        <dbReference type="ARBA" id="ARBA00022961"/>
    </source>
</evidence>
<evidence type="ECO:0000256" key="4">
    <source>
        <dbReference type="ARBA" id="ARBA00022632"/>
    </source>
</evidence>
<organism evidence="15 16">
    <name type="scientific">Pteropox virus</name>
    <dbReference type="NCBI Taxonomy" id="1873698"/>
    <lineage>
        <taxon>Viruses</taxon>
        <taxon>Varidnaviria</taxon>
        <taxon>Bamfordvirae</taxon>
        <taxon>Nucleocytoviricota</taxon>
        <taxon>Pokkesviricetes</taxon>
        <taxon>Chitovirales</taxon>
        <taxon>Poxviridae</taxon>
        <taxon>Chordopoxvirinae</taxon>
        <taxon>Pteropopoxvirus</taxon>
        <taxon>Pteropopoxvirus pteropox</taxon>
    </lineage>
</organism>
<dbReference type="RefSeq" id="YP_009268790.1">
    <property type="nucleotide sequence ID" value="NC_030656.1"/>
</dbReference>
<keyword evidence="10" id="KW-0922">Interferon antiviral system evasion</keyword>
<keyword evidence="3" id="KW-0945">Host-virus interaction</keyword>
<protein>
    <submittedName>
        <fullName evidence="15">Tyr/ser phosphatase, ifn-gamma inhibitor</fullName>
    </submittedName>
</protein>
<keyword evidence="4" id="KW-1090">Inhibition of host innate immune response by virus</keyword>
<dbReference type="GO" id="GO:0008330">
    <property type="term" value="F:protein tyrosine/threonine phosphatase activity"/>
    <property type="evidence" value="ECO:0007669"/>
    <property type="project" value="TreeGrafter"/>
</dbReference>
<sequence>MDKKSLYEDLLMKSTNVIPVQAPKNITKITNYIYLGNFNNVLNMHLYGINFKYTLNLTTSTYTPTIPGVTVFNIPIKDDNVTDVTKYFDDVTGFLQKCEERKMPVLVHCVAGVNRSGVMIMAYLMSQKPLNVPSFVYFLYVYHSLKEKRSAFLENASFKKQVIKYYVTDKL</sequence>
<reference evidence="15 16" key="1">
    <citation type="journal article" date="2016" name="J. Gen. Virol.">
        <title>Genomic characterization of a novel poxvirus from a flying fox: evidence for a new genus?</title>
        <authorList>
            <person name="O'Dea M.A."/>
            <person name="Tu S.L."/>
            <person name="Pang S."/>
            <person name="De Ridder T."/>
            <person name="Jackson B."/>
            <person name="Upton C."/>
        </authorList>
    </citation>
    <scope>NUCLEOTIDE SEQUENCE [LARGE SCALE GENOMIC DNA]</scope>
    <source>
        <strain evidence="15 16">Australia</strain>
    </source>
</reference>
<evidence type="ECO:0000256" key="3">
    <source>
        <dbReference type="ARBA" id="ARBA00022581"/>
    </source>
</evidence>
<dbReference type="GO" id="GO:0039502">
    <property type="term" value="P:symbiont-mediated suppression of host type I interferon-mediated signaling pathway"/>
    <property type="evidence" value="ECO:0007669"/>
    <property type="project" value="UniProtKB-KW"/>
</dbReference>
<dbReference type="SMART" id="SM00195">
    <property type="entry name" value="DSPc"/>
    <property type="match status" value="1"/>
</dbReference>
<dbReference type="PROSITE" id="PS50056">
    <property type="entry name" value="TYR_PHOSPHATASE_2"/>
    <property type="match status" value="1"/>
</dbReference>
<dbReference type="CDD" id="cd14498">
    <property type="entry name" value="DSP"/>
    <property type="match status" value="1"/>
</dbReference>
<evidence type="ECO:0000313" key="15">
    <source>
        <dbReference type="EMBL" id="ANS71159.1"/>
    </source>
</evidence>
<dbReference type="InterPro" id="IPR000387">
    <property type="entry name" value="Tyr_Pase_dom"/>
</dbReference>
<accession>A0A1B1MRK0</accession>
<evidence type="ECO:0000256" key="7">
    <source>
        <dbReference type="ARBA" id="ARBA00022912"/>
    </source>
</evidence>
<evidence type="ECO:0000313" key="16">
    <source>
        <dbReference type="Proteomes" id="UP000203626"/>
    </source>
</evidence>
<evidence type="ECO:0000256" key="9">
    <source>
        <dbReference type="ARBA" id="ARBA00023200"/>
    </source>
</evidence>